<reference evidence="1 2" key="1">
    <citation type="submission" date="2018-10" db="EMBL/GenBank/DDBJ databases">
        <authorList>
            <person name="Ekblom R."/>
            <person name="Jareborg N."/>
        </authorList>
    </citation>
    <scope>NUCLEOTIDE SEQUENCE [LARGE SCALE GENOMIC DNA]</scope>
    <source>
        <tissue evidence="1">Muscle</tissue>
    </source>
</reference>
<proteinExistence type="predicted"/>
<evidence type="ECO:0000313" key="2">
    <source>
        <dbReference type="Proteomes" id="UP000269945"/>
    </source>
</evidence>
<keyword evidence="2" id="KW-1185">Reference proteome</keyword>
<accession>A0A9X9Q0D9</accession>
<name>A0A9X9Q0D9_GULGU</name>
<comment type="caution">
    <text evidence="1">The sequence shown here is derived from an EMBL/GenBank/DDBJ whole genome shotgun (WGS) entry which is preliminary data.</text>
</comment>
<dbReference type="EMBL" id="CYRY02014361">
    <property type="protein sequence ID" value="VCW84475.1"/>
    <property type="molecule type" value="Genomic_DNA"/>
</dbReference>
<organism evidence="1 2">
    <name type="scientific">Gulo gulo</name>
    <name type="common">Wolverine</name>
    <name type="synonym">Gluton</name>
    <dbReference type="NCBI Taxonomy" id="48420"/>
    <lineage>
        <taxon>Eukaryota</taxon>
        <taxon>Metazoa</taxon>
        <taxon>Chordata</taxon>
        <taxon>Craniata</taxon>
        <taxon>Vertebrata</taxon>
        <taxon>Euteleostomi</taxon>
        <taxon>Mammalia</taxon>
        <taxon>Eutheria</taxon>
        <taxon>Laurasiatheria</taxon>
        <taxon>Carnivora</taxon>
        <taxon>Caniformia</taxon>
        <taxon>Musteloidea</taxon>
        <taxon>Mustelidae</taxon>
        <taxon>Guloninae</taxon>
        <taxon>Gulo</taxon>
    </lineage>
</organism>
<evidence type="ECO:0000313" key="1">
    <source>
        <dbReference type="EMBL" id="VCW84475.1"/>
    </source>
</evidence>
<protein>
    <submittedName>
        <fullName evidence="1">Uncharacterized protein</fullName>
    </submittedName>
</protein>
<gene>
    <name evidence="1" type="ORF">BN2614_LOCUS3</name>
</gene>
<dbReference type="Proteomes" id="UP000269945">
    <property type="component" value="Unassembled WGS sequence"/>
</dbReference>
<sequence length="72" mass="8108">MLRFHVVSSALLVGRTSGRNLSQENICLCPHQHLPECSGLDQNDIRESTVLTPESHAECVVQFFCFVLFSLF</sequence>
<dbReference type="AlphaFoldDB" id="A0A9X9Q0D9"/>